<proteinExistence type="inferred from homology"/>
<dbReference type="InterPro" id="IPR051164">
    <property type="entry name" value="NmrA-like_oxidored"/>
</dbReference>
<evidence type="ECO:0000313" key="4">
    <source>
        <dbReference type="EMBL" id="RKN10452.1"/>
    </source>
</evidence>
<dbReference type="SUPFAM" id="SSF51735">
    <property type="entry name" value="NAD(P)-binding Rossmann-fold domains"/>
    <property type="match status" value="1"/>
</dbReference>
<feature type="domain" description="NmrA-like" evidence="3">
    <location>
        <begin position="5"/>
        <end position="245"/>
    </location>
</feature>
<keyword evidence="6" id="KW-1185">Reference proteome</keyword>
<dbReference type="Proteomes" id="UP000275024">
    <property type="component" value="Unassembled WGS sequence"/>
</dbReference>
<evidence type="ECO:0000259" key="3">
    <source>
        <dbReference type="Pfam" id="PF05368"/>
    </source>
</evidence>
<dbReference type="Gene3D" id="3.90.25.10">
    <property type="entry name" value="UDP-galactose 4-epimerase, domain 1"/>
    <property type="match status" value="1"/>
</dbReference>
<organism evidence="4 7">
    <name type="scientific">Streptomyces radicis</name>
    <dbReference type="NCBI Taxonomy" id="1750517"/>
    <lineage>
        <taxon>Bacteria</taxon>
        <taxon>Bacillati</taxon>
        <taxon>Actinomycetota</taxon>
        <taxon>Actinomycetes</taxon>
        <taxon>Kitasatosporales</taxon>
        <taxon>Streptomycetaceae</taxon>
        <taxon>Streptomyces</taxon>
    </lineage>
</organism>
<evidence type="ECO:0000256" key="2">
    <source>
        <dbReference type="ARBA" id="ARBA00022857"/>
    </source>
</evidence>
<comment type="similarity">
    <text evidence="1">Belongs to the NmrA-type oxidoreductase family.</text>
</comment>
<dbReference type="Gene3D" id="3.40.50.720">
    <property type="entry name" value="NAD(P)-binding Rossmann-like Domain"/>
    <property type="match status" value="1"/>
</dbReference>
<dbReference type="InterPro" id="IPR036291">
    <property type="entry name" value="NAD(P)-bd_dom_sf"/>
</dbReference>
<evidence type="ECO:0000313" key="7">
    <source>
        <dbReference type="Proteomes" id="UP000275024"/>
    </source>
</evidence>
<dbReference type="RefSeq" id="WP_120696474.1">
    <property type="nucleotide sequence ID" value="NZ_RBDX01000005.1"/>
</dbReference>
<dbReference type="Proteomes" id="UP000268652">
    <property type="component" value="Unassembled WGS sequence"/>
</dbReference>
<reference evidence="6 7" key="1">
    <citation type="submission" date="2018-09" db="EMBL/GenBank/DDBJ databases">
        <title>Streptomyces sp. nov. DS1-2, an endophytic actinomycete isolated from roots of Dendrobium scabrilingue.</title>
        <authorList>
            <person name="Kuncharoen N."/>
            <person name="Kudo T."/>
            <person name="Ohkuma M."/>
            <person name="Yuki M."/>
            <person name="Tanasupawat S."/>
        </authorList>
    </citation>
    <scope>NUCLEOTIDE SEQUENCE [LARGE SCALE GENOMIC DNA]</scope>
    <source>
        <strain evidence="4 7">AZ1-7</strain>
        <strain evidence="5 6">DS1-2</strain>
    </source>
</reference>
<name>A0A3A9WCR6_9ACTN</name>
<dbReference type="OrthoDB" id="319724at2"/>
<evidence type="ECO:0000313" key="6">
    <source>
        <dbReference type="Proteomes" id="UP000268652"/>
    </source>
</evidence>
<dbReference type="InterPro" id="IPR008030">
    <property type="entry name" value="NmrA-like"/>
</dbReference>
<evidence type="ECO:0000313" key="5">
    <source>
        <dbReference type="EMBL" id="RKN24711.1"/>
    </source>
</evidence>
<dbReference type="AlphaFoldDB" id="A0A3A9WCR6"/>
<dbReference type="Pfam" id="PF05368">
    <property type="entry name" value="NmrA"/>
    <property type="match status" value="1"/>
</dbReference>
<dbReference type="PANTHER" id="PTHR42748:SF7">
    <property type="entry name" value="NMRA LIKE REDOX SENSOR 1-RELATED"/>
    <property type="match status" value="1"/>
</dbReference>
<keyword evidence="2" id="KW-0521">NADP</keyword>
<evidence type="ECO:0000256" key="1">
    <source>
        <dbReference type="ARBA" id="ARBA00006328"/>
    </source>
</evidence>
<dbReference type="CDD" id="cd05251">
    <property type="entry name" value="NmrA_like_SDR_a"/>
    <property type="match status" value="1"/>
</dbReference>
<dbReference type="PANTHER" id="PTHR42748">
    <property type="entry name" value="NITROGEN METABOLITE REPRESSION PROTEIN NMRA FAMILY MEMBER"/>
    <property type="match status" value="1"/>
</dbReference>
<dbReference type="EMBL" id="RBDX01000005">
    <property type="protein sequence ID" value="RKN10452.1"/>
    <property type="molecule type" value="Genomic_DNA"/>
</dbReference>
<protein>
    <submittedName>
        <fullName evidence="4">NmrA/HSCARG family protein</fullName>
    </submittedName>
</protein>
<sequence length="306" mass="31921">MANIDKTVVVLGATGQQGGSVAAALRADGWAVRAVVRDPSGPRARALSAAGVETVRGDLGDPESLRAAFSGAHGVFSVQPSSGQAGAGVTDEDEVRFGTAVADIAERGGVAHLVYSSTVAAGPTPTGIGHFDTKSRVEAHVRNLDIASTVVRPATFMEILTLPGMGLDRGRLSFLMRPDQAMQFIAVRDIGRIVAAVFGSPDRYVGRTVEIAGDALTGEALAEQLTRAVGRPINYGRLPTTLLEQDEVLGRTVALVDSGRLVGNADLDALRAEFPFLLRFDRWLAGPGAGLLTEALRSADTGIALR</sequence>
<gene>
    <name evidence="5" type="ORF">D7318_09605</name>
    <name evidence="4" type="ORF">D7319_08430</name>
</gene>
<accession>A0A3A9WCR6</accession>
<comment type="caution">
    <text evidence="4">The sequence shown here is derived from an EMBL/GenBank/DDBJ whole genome shotgun (WGS) entry which is preliminary data.</text>
</comment>
<dbReference type="EMBL" id="RBDY01000005">
    <property type="protein sequence ID" value="RKN24711.1"/>
    <property type="molecule type" value="Genomic_DNA"/>
</dbReference>